<comment type="caution">
    <text evidence="3">The sequence shown here is derived from an EMBL/GenBank/DDBJ whole genome shotgun (WGS) entry which is preliminary data.</text>
</comment>
<dbReference type="Proteomes" id="UP001208570">
    <property type="component" value="Unassembled WGS sequence"/>
</dbReference>
<dbReference type="EMBL" id="JAODUP010000677">
    <property type="protein sequence ID" value="KAK2145509.1"/>
    <property type="molecule type" value="Genomic_DNA"/>
</dbReference>
<feature type="chain" id="PRO_5041927589" description="Reversion-inducing cysteine-rich with Kazal motifs N-terminal domain-containing protein" evidence="1">
    <location>
        <begin position="32"/>
        <end position="105"/>
    </location>
</feature>
<evidence type="ECO:0000313" key="4">
    <source>
        <dbReference type="Proteomes" id="UP001208570"/>
    </source>
</evidence>
<keyword evidence="4" id="KW-1185">Reference proteome</keyword>
<accession>A0AAD9MWF4</accession>
<dbReference type="InterPro" id="IPR055110">
    <property type="entry name" value="RECK-like_N"/>
</dbReference>
<evidence type="ECO:0000259" key="2">
    <source>
        <dbReference type="Pfam" id="PF22961"/>
    </source>
</evidence>
<organism evidence="3 4">
    <name type="scientific">Paralvinella palmiformis</name>
    <dbReference type="NCBI Taxonomy" id="53620"/>
    <lineage>
        <taxon>Eukaryota</taxon>
        <taxon>Metazoa</taxon>
        <taxon>Spiralia</taxon>
        <taxon>Lophotrochozoa</taxon>
        <taxon>Annelida</taxon>
        <taxon>Polychaeta</taxon>
        <taxon>Sedentaria</taxon>
        <taxon>Canalipalpata</taxon>
        <taxon>Terebellida</taxon>
        <taxon>Terebelliformia</taxon>
        <taxon>Alvinellidae</taxon>
        <taxon>Paralvinella</taxon>
    </lineage>
</organism>
<dbReference type="Pfam" id="PF22961">
    <property type="entry name" value="RECK-like_N"/>
    <property type="match status" value="1"/>
</dbReference>
<feature type="domain" description="Reversion-inducing cysteine-rich with Kazal motifs N-terminal" evidence="2">
    <location>
        <begin position="34"/>
        <end position="81"/>
    </location>
</feature>
<protein>
    <recommendedName>
        <fullName evidence="2">Reversion-inducing cysteine-rich with Kazal motifs N-terminal domain-containing protein</fullName>
    </recommendedName>
</protein>
<gene>
    <name evidence="3" type="ORF">LSH36_677g04041</name>
</gene>
<proteinExistence type="predicted"/>
<evidence type="ECO:0000313" key="3">
    <source>
        <dbReference type="EMBL" id="KAK2145509.1"/>
    </source>
</evidence>
<name>A0AAD9MWF4_9ANNE</name>
<reference evidence="3" key="1">
    <citation type="journal article" date="2023" name="Mol. Biol. Evol.">
        <title>Third-Generation Sequencing Reveals the Adaptive Role of the Epigenome in Three Deep-Sea Polychaetes.</title>
        <authorList>
            <person name="Perez M."/>
            <person name="Aroh O."/>
            <person name="Sun Y."/>
            <person name="Lan Y."/>
            <person name="Juniper S.K."/>
            <person name="Young C.R."/>
            <person name="Angers B."/>
            <person name="Qian P.Y."/>
        </authorList>
    </citation>
    <scope>NUCLEOTIDE SEQUENCE</scope>
    <source>
        <strain evidence="3">P08H-3</strain>
    </source>
</reference>
<dbReference type="AlphaFoldDB" id="A0AAD9MWF4"/>
<feature type="signal peptide" evidence="1">
    <location>
        <begin position="1"/>
        <end position="31"/>
    </location>
</feature>
<keyword evidence="1" id="KW-0732">Signal</keyword>
<evidence type="ECO:0000256" key="1">
    <source>
        <dbReference type="SAM" id="SignalP"/>
    </source>
</evidence>
<sequence length="105" mass="12030">MRMGKLTVSWNELSSRLLMWALIFLPLVVSGATEKWSGKTCCDLTLQPQCQHSCRRAKSRDDLAHCRPNEEVTFFHCLERQEGESANRYTTELQPWACKTGLPSL</sequence>